<evidence type="ECO:0008006" key="4">
    <source>
        <dbReference type="Google" id="ProtNLM"/>
    </source>
</evidence>
<dbReference type="KEGG" id="lpav:PLANPX_0860"/>
<gene>
    <name evidence="2" type="ORF">PLANPX_0860</name>
</gene>
<feature type="signal peptide" evidence="1">
    <location>
        <begin position="1"/>
        <end position="25"/>
    </location>
</feature>
<dbReference type="InterPro" id="IPR017853">
    <property type="entry name" value="GH"/>
</dbReference>
<organism evidence="2 3">
    <name type="scientific">Lacipirellula parvula</name>
    <dbReference type="NCBI Taxonomy" id="2650471"/>
    <lineage>
        <taxon>Bacteria</taxon>
        <taxon>Pseudomonadati</taxon>
        <taxon>Planctomycetota</taxon>
        <taxon>Planctomycetia</taxon>
        <taxon>Pirellulales</taxon>
        <taxon>Lacipirellulaceae</taxon>
        <taxon>Lacipirellula</taxon>
    </lineage>
</organism>
<dbReference type="SUPFAM" id="SSF51445">
    <property type="entry name" value="(Trans)glycosidases"/>
    <property type="match status" value="1"/>
</dbReference>
<protein>
    <recommendedName>
        <fullName evidence="4">Glycoside hydrolase family 57 N-terminal domain-containing protein</fullName>
    </recommendedName>
</protein>
<dbReference type="EMBL" id="AP021861">
    <property type="protein sequence ID" value="BBO31248.1"/>
    <property type="molecule type" value="Genomic_DNA"/>
</dbReference>
<evidence type="ECO:0000313" key="3">
    <source>
        <dbReference type="Proteomes" id="UP000326837"/>
    </source>
</evidence>
<name>A0A5K7X3Q6_9BACT</name>
<proteinExistence type="predicted"/>
<dbReference type="Gene3D" id="3.20.20.80">
    <property type="entry name" value="Glycosidases"/>
    <property type="match status" value="1"/>
</dbReference>
<keyword evidence="3" id="KW-1185">Reference proteome</keyword>
<dbReference type="AlphaFoldDB" id="A0A5K7X3Q6"/>
<evidence type="ECO:0000256" key="1">
    <source>
        <dbReference type="SAM" id="SignalP"/>
    </source>
</evidence>
<sequence length="524" mass="58429">MTAIRTIIGICLLLLTAFATPTLHAADKTAEPAQPPAAEKIIGIYVHQHWPYNHPYAAREWSLEDWEGYVDGVKQLGYNVIQFWPVIDTMPDPLTKSDEAYLEKCRQVIDMIHSKGMKVFVCLCPNVIADDAVAGQMTFEDRVFFFSDLRVNPGDAEAMERMMKRREKQLRPLAQADAFVVIDSDPGGYPGSTTEEFVALLGAHRKMLDQLRPGIEMLYWMHVGWPGYCRWYETGKFEFSTEAEFDAALKHLKELNPEPWGLAGNIHHANRVGQTDRAIDYRYGSVEGEPTFPLTNFGSDRAYQAGLEPTGRGVMANAQTHCLQLPYIFAFARGAQGKPLAEADYVEFADQLLPGHGAEIVAGWTALTSVDTEHMLATAASLEKLAAGDLKTGPLKGLMFGDPQRFLTDIAMQLRLRAAGEKFIVAQEQESADANELFAAFVEQFSQWQERHGYRGRVIFEWKRLDDALAKLDAPEINAVLHPEIDAPTPFAKIKEDYAIAESASANLVKAMQATADRLAKESK</sequence>
<accession>A0A5K7X3Q6</accession>
<dbReference type="Proteomes" id="UP000326837">
    <property type="component" value="Chromosome"/>
</dbReference>
<dbReference type="RefSeq" id="WP_152097420.1">
    <property type="nucleotide sequence ID" value="NZ_AP021861.1"/>
</dbReference>
<reference evidence="3" key="1">
    <citation type="submission" date="2019-10" db="EMBL/GenBank/DDBJ databases">
        <title>Lacipirellula parvula gen. nov., sp. nov., representing a lineage of planctomycetes widespread in freshwater anoxic habitats, and description of the family Lacipirellulaceae.</title>
        <authorList>
            <person name="Dedysh S.N."/>
            <person name="Kulichevskaya I.S."/>
            <person name="Beletsky A.V."/>
            <person name="Rakitin A.L."/>
            <person name="Mardanov A.V."/>
            <person name="Ivanova A.A."/>
            <person name="Saltykova V.X."/>
            <person name="Rijpstra W.I.C."/>
            <person name="Sinninghe Damste J.S."/>
            <person name="Ravin N.V."/>
        </authorList>
    </citation>
    <scope>NUCLEOTIDE SEQUENCE [LARGE SCALE GENOMIC DNA]</scope>
    <source>
        <strain evidence="3">PX69</strain>
    </source>
</reference>
<evidence type="ECO:0000313" key="2">
    <source>
        <dbReference type="EMBL" id="BBO31248.1"/>
    </source>
</evidence>
<keyword evidence="1" id="KW-0732">Signal</keyword>
<feature type="chain" id="PRO_5024888289" description="Glycoside hydrolase family 57 N-terminal domain-containing protein" evidence="1">
    <location>
        <begin position="26"/>
        <end position="524"/>
    </location>
</feature>